<dbReference type="KEGG" id="cfon:HZU75_03280"/>
<feature type="chain" id="PRO_5028896017" description="DUF1090 family protein" evidence="1">
    <location>
        <begin position="19"/>
        <end position="82"/>
    </location>
</feature>
<evidence type="ECO:0000256" key="1">
    <source>
        <dbReference type="SAM" id="SignalP"/>
    </source>
</evidence>
<keyword evidence="3" id="KW-1185">Reference proteome</keyword>
<evidence type="ECO:0000313" key="2">
    <source>
        <dbReference type="EMBL" id="QLI80630.1"/>
    </source>
</evidence>
<dbReference type="AlphaFoldDB" id="A0A7D5ZHE7"/>
<dbReference type="EMBL" id="CP058952">
    <property type="protein sequence ID" value="QLI80630.1"/>
    <property type="molecule type" value="Genomic_DNA"/>
</dbReference>
<proteinExistence type="predicted"/>
<gene>
    <name evidence="2" type="ORF">HZU75_03280</name>
</gene>
<protein>
    <recommendedName>
        <fullName evidence="4">DUF1090 family protein</fullName>
    </recommendedName>
</protein>
<feature type="signal peptide" evidence="1">
    <location>
        <begin position="1"/>
        <end position="18"/>
    </location>
</feature>
<name>A0A7D5ZHE7_9NEIS</name>
<organism evidence="2 3">
    <name type="scientific">Chitinibacter fontanus</name>
    <dbReference type="NCBI Taxonomy" id="1737446"/>
    <lineage>
        <taxon>Bacteria</taxon>
        <taxon>Pseudomonadati</taxon>
        <taxon>Pseudomonadota</taxon>
        <taxon>Betaproteobacteria</taxon>
        <taxon>Neisseriales</taxon>
        <taxon>Chitinibacteraceae</taxon>
        <taxon>Chitinibacter</taxon>
    </lineage>
</organism>
<evidence type="ECO:0008006" key="4">
    <source>
        <dbReference type="Google" id="ProtNLM"/>
    </source>
</evidence>
<accession>A0A7D5ZHE7</accession>
<reference evidence="2 3" key="1">
    <citation type="journal article" date="2016" name="Int. J. Syst. Evol. Microbiol.">
        <title>Chitinibacter fontanus sp. nov., isolated from a spring.</title>
        <authorList>
            <person name="Sheu S.Y."/>
            <person name="Li Y.S."/>
            <person name="Young C.C."/>
            <person name="Chen W.M."/>
        </authorList>
    </citation>
    <scope>NUCLEOTIDE SEQUENCE [LARGE SCALE GENOMIC DNA]</scope>
    <source>
        <strain evidence="2 3">STM-7</strain>
    </source>
</reference>
<sequence>MKIALGMAILLLAATASAEQYYQPDPAKLAKLEAERCAKLQKEDSLISRRLSGGNNKSYDIEKMKARQQVVQADFNKYCTKK</sequence>
<evidence type="ECO:0000313" key="3">
    <source>
        <dbReference type="Proteomes" id="UP000510822"/>
    </source>
</evidence>
<dbReference type="Proteomes" id="UP000510822">
    <property type="component" value="Chromosome"/>
</dbReference>
<dbReference type="RefSeq" id="WP_180307770.1">
    <property type="nucleotide sequence ID" value="NZ_CP058952.1"/>
</dbReference>
<keyword evidence="1" id="KW-0732">Signal</keyword>